<evidence type="ECO:0000256" key="1">
    <source>
        <dbReference type="SAM" id="Phobius"/>
    </source>
</evidence>
<keyword evidence="3" id="KW-1185">Reference proteome</keyword>
<dbReference type="Proteomes" id="UP001597319">
    <property type="component" value="Unassembled WGS sequence"/>
</dbReference>
<keyword evidence="1" id="KW-1133">Transmembrane helix</keyword>
<feature type="transmembrane region" description="Helical" evidence="1">
    <location>
        <begin position="12"/>
        <end position="28"/>
    </location>
</feature>
<dbReference type="RefSeq" id="WP_378294001.1">
    <property type="nucleotide sequence ID" value="NZ_JBHULE010000019.1"/>
</dbReference>
<gene>
    <name evidence="2" type="ORF">ACFSR1_15875</name>
</gene>
<evidence type="ECO:0000313" key="3">
    <source>
        <dbReference type="Proteomes" id="UP001597319"/>
    </source>
</evidence>
<dbReference type="EMBL" id="JBHULE010000019">
    <property type="protein sequence ID" value="MFD2564158.1"/>
    <property type="molecule type" value="Genomic_DNA"/>
</dbReference>
<protein>
    <recommendedName>
        <fullName evidence="4">DUF4230 domain-containing protein</fullName>
    </recommendedName>
</protein>
<proteinExistence type="predicted"/>
<evidence type="ECO:0000313" key="2">
    <source>
        <dbReference type="EMBL" id="MFD2564158.1"/>
    </source>
</evidence>
<keyword evidence="1" id="KW-0472">Membrane</keyword>
<name>A0ABW5LH21_9FLAO</name>
<accession>A0ABW5LH21</accession>
<keyword evidence="1" id="KW-0812">Transmembrane</keyword>
<evidence type="ECO:0008006" key="4">
    <source>
        <dbReference type="Google" id="ProtNLM"/>
    </source>
</evidence>
<reference evidence="3" key="1">
    <citation type="journal article" date="2019" name="Int. J. Syst. Evol. Microbiol.">
        <title>The Global Catalogue of Microorganisms (GCM) 10K type strain sequencing project: providing services to taxonomists for standard genome sequencing and annotation.</title>
        <authorList>
            <consortium name="The Broad Institute Genomics Platform"/>
            <consortium name="The Broad Institute Genome Sequencing Center for Infectious Disease"/>
            <person name="Wu L."/>
            <person name="Ma J."/>
        </authorList>
    </citation>
    <scope>NUCLEOTIDE SEQUENCE [LARGE SCALE GENOMIC DNA]</scope>
    <source>
        <strain evidence="3">KCTC 52274</strain>
    </source>
</reference>
<organism evidence="2 3">
    <name type="scientific">Aquimarina rubra</name>
    <dbReference type="NCBI Taxonomy" id="1920033"/>
    <lineage>
        <taxon>Bacteria</taxon>
        <taxon>Pseudomonadati</taxon>
        <taxon>Bacteroidota</taxon>
        <taxon>Flavobacteriia</taxon>
        <taxon>Flavobacteriales</taxon>
        <taxon>Flavobacteriaceae</taxon>
        <taxon>Aquimarina</taxon>
    </lineage>
</organism>
<comment type="caution">
    <text evidence="2">The sequence shown here is derived from an EMBL/GenBank/DDBJ whole genome shotgun (WGS) entry which is preliminary data.</text>
</comment>
<sequence>MAKNFIYREPVLSAFMGIIIAALGWNLIQTYSLGREVSEVNMISKNNENRMDRIGETIPQIKSALAAIEIEKLLNNALIAFEPQKDSNEVWSMNIALASVSSSELTSYNIKLDSLEDNYVMMAASGTIMNSKKGSVLSFYDFEKFSNKYVDIPNNIDSKNSWIISGSTEEISKLLKSKSETINRTELKLTEKNFQSLIDSLKVQ</sequence>